<name>A0A0E9QEY2_ANGAN</name>
<protein>
    <submittedName>
        <fullName evidence="2">Uncharacterized protein</fullName>
    </submittedName>
</protein>
<organism evidence="2">
    <name type="scientific">Anguilla anguilla</name>
    <name type="common">European freshwater eel</name>
    <name type="synonym">Muraena anguilla</name>
    <dbReference type="NCBI Taxonomy" id="7936"/>
    <lineage>
        <taxon>Eukaryota</taxon>
        <taxon>Metazoa</taxon>
        <taxon>Chordata</taxon>
        <taxon>Craniata</taxon>
        <taxon>Vertebrata</taxon>
        <taxon>Euteleostomi</taxon>
        <taxon>Actinopterygii</taxon>
        <taxon>Neopterygii</taxon>
        <taxon>Teleostei</taxon>
        <taxon>Anguilliformes</taxon>
        <taxon>Anguillidae</taxon>
        <taxon>Anguilla</taxon>
    </lineage>
</organism>
<feature type="region of interest" description="Disordered" evidence="1">
    <location>
        <begin position="1"/>
        <end position="22"/>
    </location>
</feature>
<sequence>MIVEERRHFNRNKSAQPGSRLR</sequence>
<evidence type="ECO:0000256" key="1">
    <source>
        <dbReference type="SAM" id="MobiDB-lite"/>
    </source>
</evidence>
<evidence type="ECO:0000313" key="2">
    <source>
        <dbReference type="EMBL" id="JAH14875.1"/>
    </source>
</evidence>
<accession>A0A0E9QEY2</accession>
<feature type="compositionally biased region" description="Polar residues" evidence="1">
    <location>
        <begin position="12"/>
        <end position="22"/>
    </location>
</feature>
<proteinExistence type="predicted"/>
<dbReference type="AlphaFoldDB" id="A0A0E9QEY2"/>
<reference evidence="2" key="1">
    <citation type="submission" date="2014-11" db="EMBL/GenBank/DDBJ databases">
        <authorList>
            <person name="Amaro Gonzalez C."/>
        </authorList>
    </citation>
    <scope>NUCLEOTIDE SEQUENCE</scope>
</reference>
<dbReference type="EMBL" id="GBXM01093702">
    <property type="protein sequence ID" value="JAH14875.1"/>
    <property type="molecule type" value="Transcribed_RNA"/>
</dbReference>
<reference evidence="2" key="2">
    <citation type="journal article" date="2015" name="Fish Shellfish Immunol.">
        <title>Early steps in the European eel (Anguilla anguilla)-Vibrio vulnificus interaction in the gills: Role of the RtxA13 toxin.</title>
        <authorList>
            <person name="Callol A."/>
            <person name="Pajuelo D."/>
            <person name="Ebbesson L."/>
            <person name="Teles M."/>
            <person name="MacKenzie S."/>
            <person name="Amaro C."/>
        </authorList>
    </citation>
    <scope>NUCLEOTIDE SEQUENCE</scope>
</reference>